<protein>
    <submittedName>
        <fullName evidence="1">Uncharacterized protein</fullName>
    </submittedName>
</protein>
<dbReference type="VEuPathDB" id="FungiDB:PAAG_12403"/>
<sequence length="141" mass="16301">MNLVCLPRTNICGTGKERLILCLHRLTNKPNSRVRTSPVCHPGCNGKRNFNLFRPKTVHYLEALKQQFRYFGPFPAKYKLIAAPMAVHIVLYLTEIIPHRDTTPFSRMTEREVGKRDKKLIGKITKINWMDRPSAKELLEG</sequence>
<name>A0A0A2V3H2_PARBA</name>
<dbReference type="GeneID" id="26971069"/>
<dbReference type="STRING" id="502779.A0A0A2V3H2"/>
<gene>
    <name evidence="1" type="ORF">PAAG_12403</name>
</gene>
<reference evidence="1 2" key="1">
    <citation type="journal article" date="2011" name="PLoS Genet.">
        <title>Comparative genomic analysis of human fungal pathogens causing paracoccidioidomycosis.</title>
        <authorList>
            <person name="Desjardins C.A."/>
            <person name="Champion M.D."/>
            <person name="Holder J.W."/>
            <person name="Muszewska A."/>
            <person name="Goldberg J."/>
            <person name="Bailao A.M."/>
            <person name="Brigido M.M."/>
            <person name="Ferreira M.E."/>
            <person name="Garcia A.M."/>
            <person name="Grynberg M."/>
            <person name="Gujja S."/>
            <person name="Heiman D.I."/>
            <person name="Henn M.R."/>
            <person name="Kodira C.D."/>
            <person name="Leon-Narvaez H."/>
            <person name="Longo L.V."/>
            <person name="Ma L.J."/>
            <person name="Malavazi I."/>
            <person name="Matsuo A.L."/>
            <person name="Morais F.V."/>
            <person name="Pereira M."/>
            <person name="Rodriguez-Brito S."/>
            <person name="Sakthikumar S."/>
            <person name="Salem-Izacc S.M."/>
            <person name="Sykes S.M."/>
            <person name="Teixeira M.M."/>
            <person name="Vallejo M.C."/>
            <person name="Walter M.E."/>
            <person name="Yandava C."/>
            <person name="Young S."/>
            <person name="Zeng Q."/>
            <person name="Zucker J."/>
            <person name="Felipe M.S."/>
            <person name="Goldman G.H."/>
            <person name="Haas B.J."/>
            <person name="McEwen J.G."/>
            <person name="Nino-Vega G."/>
            <person name="Puccia R."/>
            <person name="San-Blas G."/>
            <person name="Soares C.M."/>
            <person name="Birren B.W."/>
            <person name="Cuomo C.A."/>
        </authorList>
    </citation>
    <scope>NUCLEOTIDE SEQUENCE [LARGE SCALE GENOMIC DNA]</scope>
    <source>
        <strain evidence="2">ATCC MYA-826 / Pb01</strain>
    </source>
</reference>
<dbReference type="OrthoDB" id="4178024at2759"/>
<dbReference type="KEGG" id="pbl:PAAG_12403"/>
<dbReference type="EMBL" id="KN294015">
    <property type="protein sequence ID" value="KGQ00932.1"/>
    <property type="molecule type" value="Genomic_DNA"/>
</dbReference>
<keyword evidence="2" id="KW-1185">Reference proteome</keyword>
<dbReference type="Proteomes" id="UP000002059">
    <property type="component" value="Partially assembled WGS sequence"/>
</dbReference>
<accession>A0A0A2V3H2</accession>
<dbReference type="AlphaFoldDB" id="A0A0A2V3H2"/>
<organism evidence="1 2">
    <name type="scientific">Paracoccidioides lutzii (strain ATCC MYA-826 / Pb01)</name>
    <name type="common">Paracoccidioides brasiliensis</name>
    <dbReference type="NCBI Taxonomy" id="502779"/>
    <lineage>
        <taxon>Eukaryota</taxon>
        <taxon>Fungi</taxon>
        <taxon>Dikarya</taxon>
        <taxon>Ascomycota</taxon>
        <taxon>Pezizomycotina</taxon>
        <taxon>Eurotiomycetes</taxon>
        <taxon>Eurotiomycetidae</taxon>
        <taxon>Onygenales</taxon>
        <taxon>Ajellomycetaceae</taxon>
        <taxon>Paracoccidioides</taxon>
    </lineage>
</organism>
<evidence type="ECO:0000313" key="2">
    <source>
        <dbReference type="Proteomes" id="UP000002059"/>
    </source>
</evidence>
<evidence type="ECO:0000313" key="1">
    <source>
        <dbReference type="EMBL" id="KGQ00932.1"/>
    </source>
</evidence>
<dbReference type="RefSeq" id="XP_015702500.1">
    <property type="nucleotide sequence ID" value="XM_015847896.1"/>
</dbReference>
<proteinExistence type="predicted"/>
<dbReference type="HOGENOM" id="CLU_1825863_0_0_1"/>